<protein>
    <submittedName>
        <fullName evidence="1">Uncharacterized protein</fullName>
    </submittedName>
</protein>
<dbReference type="EMBL" id="GBRH01173267">
    <property type="protein sequence ID" value="JAE24629.1"/>
    <property type="molecule type" value="Transcribed_RNA"/>
</dbReference>
<organism evidence="1">
    <name type="scientific">Arundo donax</name>
    <name type="common">Giant reed</name>
    <name type="synonym">Donax arundinaceus</name>
    <dbReference type="NCBI Taxonomy" id="35708"/>
    <lineage>
        <taxon>Eukaryota</taxon>
        <taxon>Viridiplantae</taxon>
        <taxon>Streptophyta</taxon>
        <taxon>Embryophyta</taxon>
        <taxon>Tracheophyta</taxon>
        <taxon>Spermatophyta</taxon>
        <taxon>Magnoliopsida</taxon>
        <taxon>Liliopsida</taxon>
        <taxon>Poales</taxon>
        <taxon>Poaceae</taxon>
        <taxon>PACMAD clade</taxon>
        <taxon>Arundinoideae</taxon>
        <taxon>Arundineae</taxon>
        <taxon>Arundo</taxon>
    </lineage>
</organism>
<sequence>MLAGSCCKLSQIHDPWRDWLRRAGLLLLIRFVIRGSRIKNLPNLCGI</sequence>
<reference evidence="1" key="2">
    <citation type="journal article" date="2015" name="Data Brief">
        <title>Shoot transcriptome of the giant reed, Arundo donax.</title>
        <authorList>
            <person name="Barrero R.A."/>
            <person name="Guerrero F.D."/>
            <person name="Moolhuijzen P."/>
            <person name="Goolsby J.A."/>
            <person name="Tidwell J."/>
            <person name="Bellgard S.E."/>
            <person name="Bellgard M.I."/>
        </authorList>
    </citation>
    <scope>NUCLEOTIDE SEQUENCE</scope>
    <source>
        <tissue evidence="1">Shoot tissue taken approximately 20 cm above the soil surface</tissue>
    </source>
</reference>
<evidence type="ECO:0000313" key="1">
    <source>
        <dbReference type="EMBL" id="JAE24629.1"/>
    </source>
</evidence>
<proteinExistence type="predicted"/>
<reference evidence="1" key="1">
    <citation type="submission" date="2014-09" db="EMBL/GenBank/DDBJ databases">
        <authorList>
            <person name="Magalhaes I.L.F."/>
            <person name="Oliveira U."/>
            <person name="Santos F.R."/>
            <person name="Vidigal T.H.D.A."/>
            <person name="Brescovit A.D."/>
            <person name="Santos A.J."/>
        </authorList>
    </citation>
    <scope>NUCLEOTIDE SEQUENCE</scope>
    <source>
        <tissue evidence="1">Shoot tissue taken approximately 20 cm above the soil surface</tissue>
    </source>
</reference>
<dbReference type="AlphaFoldDB" id="A0A0A9GMM9"/>
<accession>A0A0A9GMM9</accession>
<name>A0A0A9GMM9_ARUDO</name>